<dbReference type="RefSeq" id="XP_020122100.1">
    <property type="nucleotide sequence ID" value="XM_020264750.1"/>
</dbReference>
<dbReference type="STRING" id="1441469.A0A225B1Y4"/>
<dbReference type="Proteomes" id="UP000214365">
    <property type="component" value="Unassembled WGS sequence"/>
</dbReference>
<evidence type="ECO:0000259" key="1">
    <source>
        <dbReference type="PROSITE" id="PS50181"/>
    </source>
</evidence>
<gene>
    <name evidence="2" type="ORF">UA08_02681</name>
</gene>
<feature type="domain" description="F-box" evidence="1">
    <location>
        <begin position="1"/>
        <end position="47"/>
    </location>
</feature>
<dbReference type="GeneID" id="31002436"/>
<evidence type="ECO:0000313" key="3">
    <source>
        <dbReference type="Proteomes" id="UP000214365"/>
    </source>
</evidence>
<protein>
    <recommendedName>
        <fullName evidence="1">F-box domain-containing protein</fullName>
    </recommendedName>
</protein>
<evidence type="ECO:0000313" key="2">
    <source>
        <dbReference type="EMBL" id="OKL61979.1"/>
    </source>
</evidence>
<organism evidence="2 3">
    <name type="scientific">Talaromyces atroroseus</name>
    <dbReference type="NCBI Taxonomy" id="1441469"/>
    <lineage>
        <taxon>Eukaryota</taxon>
        <taxon>Fungi</taxon>
        <taxon>Dikarya</taxon>
        <taxon>Ascomycota</taxon>
        <taxon>Pezizomycotina</taxon>
        <taxon>Eurotiomycetes</taxon>
        <taxon>Eurotiomycetidae</taxon>
        <taxon>Eurotiales</taxon>
        <taxon>Trichocomaceae</taxon>
        <taxon>Talaromyces</taxon>
        <taxon>Talaromyces sect. Trachyspermi</taxon>
    </lineage>
</organism>
<dbReference type="Pfam" id="PF00646">
    <property type="entry name" value="F-box"/>
    <property type="match status" value="1"/>
</dbReference>
<dbReference type="PROSITE" id="PS50181">
    <property type="entry name" value="FBOX"/>
    <property type="match status" value="1"/>
</dbReference>
<dbReference type="EMBL" id="LFMY01000003">
    <property type="protein sequence ID" value="OKL61979.1"/>
    <property type="molecule type" value="Genomic_DNA"/>
</dbReference>
<sequence length="568" mass="64845">MLLQLPTELIQLILKHCNTQSYLQAVLSCHSLYNIAASCREVILHHLKINPGKGIDYDQLVTHDLFLLLRRRTFEQLLNAAFDADRTIHTFSGRTIDIQASSLGRTPSHQFAALVFKEDNNKVHLCRAEGNGTMHVEKTFFPSELLNVDRVRIVKTVVSPGPDYDLLAVLVRIQDSDTVTQPDTSKVSPAFAELAQQWQLQGSYFLLSFVIGGDSFGSSDYDINICRIYEHDNFKVNSLAVDDFFNFAISWEEITGTGAHEVIVYRTSPDECEDIILYSKYTQTRFVDETGLILRDNQVANHRGFTSLGPVASLKFNNHDQLLYTHKGGSIYGYYHDFHTDPYNAHKIEAVEAHKNYVRVQYHNDRLTLAVDIPFFATHESYQNQYGIQVCRWTYLSYGTVDNPPNGAAMAYLLKSQAVCQAAHCQHTVNLDRGRRLRDWEFVARLCNYPYPTSSLGHIFTVSPQSTRIAILDWDILYVWSLRPEEVIQGVSSDYYPDAWCPEETELISLPPLMIRQEAVCFKVMFIDENTIMVLTDRGLRTWDLGSHARQRRIVSNLDIDQVQGSSH</sequence>
<name>A0A225B1Y4_TALAT</name>
<proteinExistence type="predicted"/>
<dbReference type="AlphaFoldDB" id="A0A225B1Y4"/>
<accession>A0A225B1Y4</accession>
<reference evidence="2 3" key="1">
    <citation type="submission" date="2015-06" db="EMBL/GenBank/DDBJ databases">
        <title>Talaromyces atroroseus IBT 11181 draft genome.</title>
        <authorList>
            <person name="Rasmussen K.B."/>
            <person name="Rasmussen S."/>
            <person name="Petersen B."/>
            <person name="Sicheritz-Ponten T."/>
            <person name="Mortensen U.H."/>
            <person name="Thrane U."/>
        </authorList>
    </citation>
    <scope>NUCLEOTIDE SEQUENCE [LARGE SCALE GENOMIC DNA]</scope>
    <source>
        <strain evidence="2 3">IBT 11181</strain>
    </source>
</reference>
<dbReference type="OrthoDB" id="6058203at2759"/>
<dbReference type="InterPro" id="IPR001810">
    <property type="entry name" value="F-box_dom"/>
</dbReference>
<dbReference type="CDD" id="cd09917">
    <property type="entry name" value="F-box_SF"/>
    <property type="match status" value="1"/>
</dbReference>
<comment type="caution">
    <text evidence="2">The sequence shown here is derived from an EMBL/GenBank/DDBJ whole genome shotgun (WGS) entry which is preliminary data.</text>
</comment>
<keyword evidence="3" id="KW-1185">Reference proteome</keyword>